<accession>A0A1W0XAL3</accession>
<comment type="caution">
    <text evidence="1">The sequence shown here is derived from an EMBL/GenBank/DDBJ whole genome shotgun (WGS) entry which is preliminary data.</text>
</comment>
<dbReference type="AlphaFoldDB" id="A0A1W0XAL3"/>
<evidence type="ECO:0000313" key="1">
    <source>
        <dbReference type="EMBL" id="OQV24311.1"/>
    </source>
</evidence>
<dbReference type="Proteomes" id="UP000192578">
    <property type="component" value="Unassembled WGS sequence"/>
</dbReference>
<protein>
    <submittedName>
        <fullName evidence="1">Uncharacterized protein</fullName>
    </submittedName>
</protein>
<keyword evidence="2" id="KW-1185">Reference proteome</keyword>
<gene>
    <name evidence="1" type="ORF">BV898_01850</name>
</gene>
<sequence length="225" mass="24829">MKKIKSPLFFPPLCALPSRLDLPDHFPRIQILFFRFFFKSIILQQRNLYTVDSDSEHSVGASDSGILTARSLDFHFGVVTTRICVDHTGDGNPSSPDGAGLHSVYKLDGLPSGSLLLHRRCTCAAGNNFALRIRDRTPSAGIPRKNIGTTGLCIHPLWGLSVLSAVAWWKIVPVPSQQLIQLSPVPVGFQGLCRNLLRRCRADAADSARRLGIHPHRKQAFSRGE</sequence>
<proteinExistence type="predicted"/>
<evidence type="ECO:0000313" key="2">
    <source>
        <dbReference type="Proteomes" id="UP000192578"/>
    </source>
</evidence>
<organism evidence="1 2">
    <name type="scientific">Hypsibius exemplaris</name>
    <name type="common">Freshwater tardigrade</name>
    <dbReference type="NCBI Taxonomy" id="2072580"/>
    <lineage>
        <taxon>Eukaryota</taxon>
        <taxon>Metazoa</taxon>
        <taxon>Ecdysozoa</taxon>
        <taxon>Tardigrada</taxon>
        <taxon>Eutardigrada</taxon>
        <taxon>Parachela</taxon>
        <taxon>Hypsibioidea</taxon>
        <taxon>Hypsibiidae</taxon>
        <taxon>Hypsibius</taxon>
    </lineage>
</organism>
<reference evidence="2" key="1">
    <citation type="submission" date="2017-01" db="EMBL/GenBank/DDBJ databases">
        <title>Comparative genomics of anhydrobiosis in the tardigrade Hypsibius dujardini.</title>
        <authorList>
            <person name="Yoshida Y."/>
            <person name="Koutsovoulos G."/>
            <person name="Laetsch D."/>
            <person name="Stevens L."/>
            <person name="Kumar S."/>
            <person name="Horikawa D."/>
            <person name="Ishino K."/>
            <person name="Komine S."/>
            <person name="Tomita M."/>
            <person name="Blaxter M."/>
            <person name="Arakawa K."/>
        </authorList>
    </citation>
    <scope>NUCLEOTIDE SEQUENCE [LARGE SCALE GENOMIC DNA]</scope>
    <source>
        <strain evidence="2">Z151</strain>
    </source>
</reference>
<name>A0A1W0XAL3_HYPEX</name>
<dbReference type="EMBL" id="MTYJ01000007">
    <property type="protein sequence ID" value="OQV24311.1"/>
    <property type="molecule type" value="Genomic_DNA"/>
</dbReference>